<dbReference type="InterPro" id="IPR036322">
    <property type="entry name" value="WD40_repeat_dom_sf"/>
</dbReference>
<dbReference type="InterPro" id="IPR015943">
    <property type="entry name" value="WD40/YVTN_repeat-like_dom_sf"/>
</dbReference>
<evidence type="ECO:0000259" key="5">
    <source>
        <dbReference type="Pfam" id="PF23609"/>
    </source>
</evidence>
<dbReference type="Pfam" id="PF23609">
    <property type="entry name" value="Beta-prop_EIPR1"/>
    <property type="match status" value="1"/>
</dbReference>
<evidence type="ECO:0000256" key="1">
    <source>
        <dbReference type="ARBA" id="ARBA00005672"/>
    </source>
</evidence>
<dbReference type="InterPro" id="IPR040323">
    <property type="entry name" value="EIPR1"/>
</dbReference>
<keyword evidence="7" id="KW-1185">Reference proteome</keyword>
<feature type="domain" description="EIPR1-like beta-propeller" evidence="5">
    <location>
        <begin position="159"/>
        <end position="416"/>
    </location>
</feature>
<evidence type="ECO:0000256" key="4">
    <source>
        <dbReference type="SAM" id="MobiDB-lite"/>
    </source>
</evidence>
<gene>
    <name evidence="6" type="ORF">ZIOFF_030106</name>
</gene>
<dbReference type="EMBL" id="JACMSC010000008">
    <property type="protein sequence ID" value="KAG6512015.1"/>
    <property type="molecule type" value="Genomic_DNA"/>
</dbReference>
<evidence type="ECO:0000256" key="2">
    <source>
        <dbReference type="ARBA" id="ARBA00022574"/>
    </source>
</evidence>
<dbReference type="InterPro" id="IPR059104">
    <property type="entry name" value="Beta-prop_EIPR1-like"/>
</dbReference>
<protein>
    <recommendedName>
        <fullName evidence="5">EIPR1-like beta-propeller domain-containing protein</fullName>
    </recommendedName>
</protein>
<comment type="caution">
    <text evidence="6">The sequence shown here is derived from an EMBL/GenBank/DDBJ whole genome shotgun (WGS) entry which is preliminary data.</text>
</comment>
<evidence type="ECO:0000313" key="6">
    <source>
        <dbReference type="EMBL" id="KAG6512015.1"/>
    </source>
</evidence>
<reference evidence="6 7" key="1">
    <citation type="submission" date="2020-08" db="EMBL/GenBank/DDBJ databases">
        <title>Plant Genome Project.</title>
        <authorList>
            <person name="Zhang R.-G."/>
        </authorList>
    </citation>
    <scope>NUCLEOTIDE SEQUENCE [LARGE SCALE GENOMIC DNA]</scope>
    <source>
        <tissue evidence="6">Rhizome</tissue>
    </source>
</reference>
<organism evidence="6 7">
    <name type="scientific">Zingiber officinale</name>
    <name type="common">Ginger</name>
    <name type="synonym">Amomum zingiber</name>
    <dbReference type="NCBI Taxonomy" id="94328"/>
    <lineage>
        <taxon>Eukaryota</taxon>
        <taxon>Viridiplantae</taxon>
        <taxon>Streptophyta</taxon>
        <taxon>Embryophyta</taxon>
        <taxon>Tracheophyta</taxon>
        <taxon>Spermatophyta</taxon>
        <taxon>Magnoliopsida</taxon>
        <taxon>Liliopsida</taxon>
        <taxon>Zingiberales</taxon>
        <taxon>Zingiberaceae</taxon>
        <taxon>Zingiber</taxon>
    </lineage>
</organism>
<keyword evidence="2" id="KW-0853">WD repeat</keyword>
<dbReference type="PANTHER" id="PTHR14205:SF15">
    <property type="entry name" value="EARP AND GARP COMPLEX-INTERACTING PROTEIN 1"/>
    <property type="match status" value="1"/>
</dbReference>
<evidence type="ECO:0000313" key="7">
    <source>
        <dbReference type="Proteomes" id="UP000734854"/>
    </source>
</evidence>
<feature type="region of interest" description="Disordered" evidence="4">
    <location>
        <begin position="78"/>
        <end position="143"/>
    </location>
</feature>
<dbReference type="AlphaFoldDB" id="A0A8J5GQL3"/>
<dbReference type="Pfam" id="PF00400">
    <property type="entry name" value="WD40"/>
    <property type="match status" value="1"/>
</dbReference>
<keyword evidence="3" id="KW-0677">Repeat</keyword>
<dbReference type="PANTHER" id="PTHR14205">
    <property type="entry name" value="WD-REPEAT PROTEIN"/>
    <property type="match status" value="1"/>
</dbReference>
<proteinExistence type="inferred from homology"/>
<dbReference type="SUPFAM" id="SSF50978">
    <property type="entry name" value="WD40 repeat-like"/>
    <property type="match status" value="1"/>
</dbReference>
<dbReference type="InterPro" id="IPR001680">
    <property type="entry name" value="WD40_rpt"/>
</dbReference>
<dbReference type="GO" id="GO:0016567">
    <property type="term" value="P:protein ubiquitination"/>
    <property type="evidence" value="ECO:0007669"/>
    <property type="project" value="TreeGrafter"/>
</dbReference>
<dbReference type="SMART" id="SM00320">
    <property type="entry name" value="WD40"/>
    <property type="match status" value="6"/>
</dbReference>
<evidence type="ECO:0000256" key="3">
    <source>
        <dbReference type="ARBA" id="ARBA00022737"/>
    </source>
</evidence>
<dbReference type="Gene3D" id="2.130.10.10">
    <property type="entry name" value="YVTN repeat-like/Quinoprotein amine dehydrogenase"/>
    <property type="match status" value="1"/>
</dbReference>
<accession>A0A8J5GQL3</accession>
<dbReference type="Proteomes" id="UP000734854">
    <property type="component" value="Unassembled WGS sequence"/>
</dbReference>
<name>A0A8J5GQL3_ZINOF</name>
<sequence>MVYGKDRATGLVAEDLMMTTQNITDVDVELTILDNNSLAEKGVEVDSMLRDLCKLLAHTLNQCHLGFKLSIRAANVQVPPRRTSHRPNRCGTAPAEPIEPRPAPSPAIGNHLPYSRHNAGGLHRNRLRRPQVPGRNGGNHSNSFLLWNSTNSSSSPLLPQARCIADVKADVDHTSFLAGTLSLKEENEVHLIRLSPSGSELICDGLFYHPNEIWDLKTCPFDPRIFSTVFTSGEAYGASVWKIPELYGQSNAPQLEQLVSLDKHSFKIKCVLWWPSGKYDRLISIDEGNLFLWSIDSSNKVAKVVSQESVGMLQNLSGGAWDPHDRNALAGICDSSFQFWDLRTMKKTTSIEQAHIRDIDYNPKKQHLLVTAEDVSGIRLWDLRRPKFPVKELPGHAHWTWAVRHNPEYDELILVSLSLSLSPMHVSCTLFLFTNDNGFIQSAGTDSTVNLWLADLPATEDLSNESLFVSSEQLKNSLINSYTDYEDSVYGLAWSTREPLIFASLSYDGRVVVESVKSFIRRK</sequence>
<comment type="similarity">
    <text evidence="1">Belongs to the WD repeat EIPR1 family.</text>
</comment>